<dbReference type="CDD" id="cd05243">
    <property type="entry name" value="SDR_a5"/>
    <property type="match status" value="1"/>
</dbReference>
<dbReference type="STRING" id="1505725.GA0061074_11513"/>
<sequence>MKVLVIGAHGKIGQILTKKLHDSNDFEEVAGLRTAEQRNAYEEAGVQTVAIDLEKEQTDLEKAMQGVDAVVFTAGSGGKTGPEKTMMIDLDGAVKSMKAAKNAGVKRFVIVSAINANKRDFWSYGRHELGATGNFYYAAKHYADLYLEHSDLDYTILRPTLLLDDEGTGKVTITDDLEKVDSPKMKIPRADVAATVMAVLNNQATIRRSFDLDGGDTPIKEAIDNQTTIEK</sequence>
<proteinExistence type="predicted"/>
<dbReference type="AlphaFoldDB" id="A0A1C4BT70"/>
<dbReference type="InterPro" id="IPR016040">
    <property type="entry name" value="NAD(P)-bd_dom"/>
</dbReference>
<dbReference type="PANTHER" id="PTHR15020">
    <property type="entry name" value="FLAVIN REDUCTASE-RELATED"/>
    <property type="match status" value="1"/>
</dbReference>
<evidence type="ECO:0000313" key="2">
    <source>
        <dbReference type="EMBL" id="SCC10040.1"/>
    </source>
</evidence>
<protein>
    <submittedName>
        <fullName evidence="2">Nucleoside-diphosphate-sugar epimerase</fullName>
    </submittedName>
</protein>
<reference evidence="3" key="1">
    <citation type="submission" date="2016-08" db="EMBL/GenBank/DDBJ databases">
        <authorList>
            <person name="Varghese N."/>
            <person name="Submissions Spin"/>
        </authorList>
    </citation>
    <scope>NUCLEOTIDE SEQUENCE [LARGE SCALE GENOMIC DNA]</scope>
    <source>
        <strain evidence="3">R-53094</strain>
    </source>
</reference>
<dbReference type="Proteomes" id="UP000199268">
    <property type="component" value="Unassembled WGS sequence"/>
</dbReference>
<organism evidence="2 3">
    <name type="scientific">Weissella bombi</name>
    <dbReference type="NCBI Taxonomy" id="1505725"/>
    <lineage>
        <taxon>Bacteria</taxon>
        <taxon>Bacillati</taxon>
        <taxon>Bacillota</taxon>
        <taxon>Bacilli</taxon>
        <taxon>Lactobacillales</taxon>
        <taxon>Lactobacillaceae</taxon>
        <taxon>Weissella</taxon>
    </lineage>
</organism>
<dbReference type="Gene3D" id="3.40.50.720">
    <property type="entry name" value="NAD(P)-binding Rossmann-like Domain"/>
    <property type="match status" value="1"/>
</dbReference>
<accession>A0A1C4BT70</accession>
<keyword evidence="3" id="KW-1185">Reference proteome</keyword>
<dbReference type="SUPFAM" id="SSF51735">
    <property type="entry name" value="NAD(P)-binding Rossmann-fold domains"/>
    <property type="match status" value="1"/>
</dbReference>
<dbReference type="PANTHER" id="PTHR15020:SF50">
    <property type="entry name" value="UPF0659 PROTEIN YMR090W"/>
    <property type="match status" value="1"/>
</dbReference>
<dbReference type="Pfam" id="PF13460">
    <property type="entry name" value="NAD_binding_10"/>
    <property type="match status" value="1"/>
</dbReference>
<evidence type="ECO:0000259" key="1">
    <source>
        <dbReference type="Pfam" id="PF13460"/>
    </source>
</evidence>
<dbReference type="RefSeq" id="WP_092463607.1">
    <property type="nucleotide sequence ID" value="NZ_CBDALI010000012.1"/>
</dbReference>
<name>A0A1C4BT70_9LACO</name>
<gene>
    <name evidence="2" type="ORF">GA0061074_11513</name>
</gene>
<evidence type="ECO:0000313" key="3">
    <source>
        <dbReference type="Proteomes" id="UP000199268"/>
    </source>
</evidence>
<feature type="domain" description="NAD(P)-binding" evidence="1">
    <location>
        <begin position="7"/>
        <end position="202"/>
    </location>
</feature>
<dbReference type="InterPro" id="IPR036291">
    <property type="entry name" value="NAD(P)-bd_dom_sf"/>
</dbReference>
<dbReference type="EMBL" id="FMAO01000015">
    <property type="protein sequence ID" value="SCC10040.1"/>
    <property type="molecule type" value="Genomic_DNA"/>
</dbReference>